<gene>
    <name evidence="1" type="ORF">GCM10010421_10100</name>
</gene>
<evidence type="ECO:0000313" key="2">
    <source>
        <dbReference type="Proteomes" id="UP001500460"/>
    </source>
</evidence>
<name>A0ABN3JBQ4_9ACTN</name>
<reference evidence="1 2" key="1">
    <citation type="journal article" date="2019" name="Int. J. Syst. Evol. Microbiol.">
        <title>The Global Catalogue of Microorganisms (GCM) 10K type strain sequencing project: providing services to taxonomists for standard genome sequencing and annotation.</title>
        <authorList>
            <consortium name="The Broad Institute Genomics Platform"/>
            <consortium name="The Broad Institute Genome Sequencing Center for Infectious Disease"/>
            <person name="Wu L."/>
            <person name="Ma J."/>
        </authorList>
    </citation>
    <scope>NUCLEOTIDE SEQUENCE [LARGE SCALE GENOMIC DNA]</scope>
    <source>
        <strain evidence="1 2">JCM 6922</strain>
    </source>
</reference>
<organism evidence="1 2">
    <name type="scientific">Streptomyces glaucus</name>
    <dbReference type="NCBI Taxonomy" id="284029"/>
    <lineage>
        <taxon>Bacteria</taxon>
        <taxon>Bacillati</taxon>
        <taxon>Actinomycetota</taxon>
        <taxon>Actinomycetes</taxon>
        <taxon>Kitasatosporales</taxon>
        <taxon>Streptomycetaceae</taxon>
        <taxon>Streptomyces</taxon>
    </lineage>
</organism>
<dbReference type="EMBL" id="BAAATK010000004">
    <property type="protein sequence ID" value="GAA2425389.1"/>
    <property type="molecule type" value="Genomic_DNA"/>
</dbReference>
<accession>A0ABN3JBQ4</accession>
<sequence length="45" mass="4887">MAESTAQQDPGQTAVHRAALPLKVTGFYFLALVDRLRHGGPHQSI</sequence>
<proteinExistence type="predicted"/>
<evidence type="ECO:0000313" key="1">
    <source>
        <dbReference type="EMBL" id="GAA2425389.1"/>
    </source>
</evidence>
<keyword evidence="2" id="KW-1185">Reference proteome</keyword>
<comment type="caution">
    <text evidence="1">The sequence shown here is derived from an EMBL/GenBank/DDBJ whole genome shotgun (WGS) entry which is preliminary data.</text>
</comment>
<dbReference type="RefSeq" id="WP_344600111.1">
    <property type="nucleotide sequence ID" value="NZ_BAAATK010000004.1"/>
</dbReference>
<protein>
    <submittedName>
        <fullName evidence="1">Uncharacterized protein</fullName>
    </submittedName>
</protein>
<dbReference type="Proteomes" id="UP001500460">
    <property type="component" value="Unassembled WGS sequence"/>
</dbReference>